<dbReference type="Pfam" id="PF01458">
    <property type="entry name" value="SUFBD_core"/>
    <property type="match status" value="1"/>
</dbReference>
<evidence type="ECO:0000259" key="1">
    <source>
        <dbReference type="Pfam" id="PF01458"/>
    </source>
</evidence>
<dbReference type="Proteomes" id="UP000655420">
    <property type="component" value="Unassembled WGS sequence"/>
</dbReference>
<dbReference type="SUPFAM" id="SSF101960">
    <property type="entry name" value="Stabilizer of iron transporter SufD"/>
    <property type="match status" value="1"/>
</dbReference>
<accession>A0A8J7SGJ8</accession>
<organism evidence="2 3">
    <name type="scientific">Thermohalobaculum xanthum</name>
    <dbReference type="NCBI Taxonomy" id="2753746"/>
    <lineage>
        <taxon>Bacteria</taxon>
        <taxon>Pseudomonadati</taxon>
        <taxon>Pseudomonadota</taxon>
        <taxon>Alphaproteobacteria</taxon>
        <taxon>Rhodobacterales</taxon>
        <taxon>Paracoccaceae</taxon>
        <taxon>Thermohalobaculum</taxon>
    </lineage>
</organism>
<dbReference type="AlphaFoldDB" id="A0A8J7SGJ8"/>
<keyword evidence="3" id="KW-1185">Reference proteome</keyword>
<dbReference type="InterPro" id="IPR000825">
    <property type="entry name" value="SUF_FeS_clus_asmbl_SufBD_core"/>
</dbReference>
<proteinExistence type="predicted"/>
<protein>
    <submittedName>
        <fullName evidence="2">SufD family Fe-S cluster assembly protein</fullName>
    </submittedName>
</protein>
<dbReference type="InterPro" id="IPR037284">
    <property type="entry name" value="SUF_FeS_clus_asmbl_SufBD_sf"/>
</dbReference>
<dbReference type="InterPro" id="IPR055346">
    <property type="entry name" value="Fe-S_cluster_assembly_SufBD"/>
</dbReference>
<sequence>MASDATRKAAEALLHALALPEGEAGWVRERRAAARSRLLEAGAPVRRDEYWRFTDPARLTAPIATAEAGEAPAQAAAVFGDVDALRVRLVNGRLRADLSDPLALDGAAIAPLGEVLKQDISIVRELVGQLELAAQEKVSRPLAILNTAAATEGLAIQAHGATVRPVLVSYDQIGEGASLVRHVIRVEAGASLTLLEAGVPTNSVMEVEVADGGTFHHVRVQTGERAPAVTHVFARIGAEAEFKTFTLTADGVLTRNEVVIDIVGDHASGHIAGAVLGKGDAHIDNTVFVTHSAEHGESRQVFKNVLAGASRGIFQGKIFVRAGAQKTDGYQISQSVLLEEGAQFLAKPELEIYADDVKCSHGSTTGALDETALFYLRSRGVPKRVAESMLVAAFVDEAISEIADEAMQERMRALVAKWMAGRT</sequence>
<comment type="caution">
    <text evidence="2">The sequence shown here is derived from an EMBL/GenBank/DDBJ whole genome shotgun (WGS) entry which is preliminary data.</text>
</comment>
<dbReference type="EMBL" id="JAEHHL010000008">
    <property type="protein sequence ID" value="MBK0400212.1"/>
    <property type="molecule type" value="Genomic_DNA"/>
</dbReference>
<name>A0A8J7SGJ8_9RHOB</name>
<dbReference type="RefSeq" id="WP_200610699.1">
    <property type="nucleotide sequence ID" value="NZ_JAEHHL010000008.1"/>
</dbReference>
<feature type="domain" description="SUF system FeS cluster assembly SufBD core" evidence="1">
    <location>
        <begin position="176"/>
        <end position="394"/>
    </location>
</feature>
<evidence type="ECO:0000313" key="2">
    <source>
        <dbReference type="EMBL" id="MBK0400212.1"/>
    </source>
</evidence>
<dbReference type="PANTHER" id="PTHR43575:SF1">
    <property type="entry name" value="PROTEIN ABCI7, CHLOROPLASTIC"/>
    <property type="match status" value="1"/>
</dbReference>
<dbReference type="PANTHER" id="PTHR43575">
    <property type="entry name" value="PROTEIN ABCI7, CHLOROPLASTIC"/>
    <property type="match status" value="1"/>
</dbReference>
<gene>
    <name evidence="2" type="ORF">H0I76_13520</name>
</gene>
<evidence type="ECO:0000313" key="3">
    <source>
        <dbReference type="Proteomes" id="UP000655420"/>
    </source>
</evidence>
<dbReference type="GO" id="GO:0016226">
    <property type="term" value="P:iron-sulfur cluster assembly"/>
    <property type="evidence" value="ECO:0007669"/>
    <property type="project" value="InterPro"/>
</dbReference>
<reference evidence="2" key="1">
    <citation type="submission" date="2020-12" db="EMBL/GenBank/DDBJ databases">
        <title>Bacterial taxonomy.</title>
        <authorList>
            <person name="Pan X."/>
        </authorList>
    </citation>
    <scope>NUCLEOTIDE SEQUENCE</scope>
    <source>
        <strain evidence="2">M0105</strain>
    </source>
</reference>